<feature type="binding site" evidence="7">
    <location>
        <position position="55"/>
    </location>
    <ligand>
        <name>substrate</name>
    </ligand>
</feature>
<evidence type="ECO:0000256" key="7">
    <source>
        <dbReference type="PIRSR" id="PIRSR001220-2"/>
    </source>
</evidence>
<dbReference type="RefSeq" id="WP_268778612.1">
    <property type="nucleotide sequence ID" value="NZ_JAPRAT010000002.1"/>
</dbReference>
<evidence type="ECO:0000256" key="4">
    <source>
        <dbReference type="ARBA" id="ARBA00022801"/>
    </source>
</evidence>
<protein>
    <recommendedName>
        <fullName evidence="3">asparaginase</fullName>
        <ecNumber evidence="3">3.5.1.1</ecNumber>
    </recommendedName>
</protein>
<dbReference type="Gene3D" id="3.40.50.40">
    <property type="match status" value="1"/>
</dbReference>
<dbReference type="InterPro" id="IPR020827">
    <property type="entry name" value="Asparaginase/glutaminase_AS1"/>
</dbReference>
<dbReference type="PIRSF" id="PIRSF001220">
    <property type="entry name" value="L-ASNase_gatD"/>
    <property type="match status" value="1"/>
</dbReference>
<comment type="caution">
    <text evidence="12">The sequence shown here is derived from an EMBL/GenBank/DDBJ whole genome shotgun (WGS) entry which is preliminary data.</text>
</comment>
<sequence length="323" mass="35802">MKKILIIHTGGTIAMAEDQKTGAISTAVEHPLTKHFDQMKSMADIHEDFLFDLPSPHITPSHMLDMGIHIEEKLDQESYDGIVVTHGTDTLEETAYFLDLYLDIQVPVVITGAMRSSNEVGSDGLYNLISAIRVASSGEAKEKGILVVMNDEIHSAAYVTKTSTSNVATFQSPQYGPIGILTKQEVYFYHKWISFEKFRIQTVTKKVLLLKVHAGIDVEFIQAITNLSIDGLVIEGFGQGNVPPVFVDPIITLLKKEIPVVVVSRSFEGVVQPTYDYVGGGKQLHDIGVLFAKRLSGPKARIKLMMLLEAKYSYEHIKTLLEL</sequence>
<dbReference type="SMART" id="SM00870">
    <property type="entry name" value="Asparaginase"/>
    <property type="match status" value="1"/>
</dbReference>
<dbReference type="AlphaFoldDB" id="A0A9J6R952"/>
<dbReference type="CDD" id="cd08964">
    <property type="entry name" value="L-asparaginase_II"/>
    <property type="match status" value="1"/>
</dbReference>
<dbReference type="Pfam" id="PF00710">
    <property type="entry name" value="Asparaginase"/>
    <property type="match status" value="1"/>
</dbReference>
<name>A0A9J6R952_9BACI</name>
<dbReference type="SFLD" id="SFLDS00057">
    <property type="entry name" value="Glutaminase/Asparaginase"/>
    <property type="match status" value="1"/>
</dbReference>
<feature type="domain" description="Asparaginase/glutaminase C-terminal" evidence="11">
    <location>
        <begin position="206"/>
        <end position="320"/>
    </location>
</feature>
<evidence type="ECO:0000256" key="8">
    <source>
        <dbReference type="PROSITE-ProRule" id="PRU10099"/>
    </source>
</evidence>
<dbReference type="PROSITE" id="PS51732">
    <property type="entry name" value="ASN_GLN_ASE_3"/>
    <property type="match status" value="1"/>
</dbReference>
<dbReference type="InterPro" id="IPR027474">
    <property type="entry name" value="L-asparaginase_N"/>
</dbReference>
<dbReference type="GO" id="GO:0006528">
    <property type="term" value="P:asparagine metabolic process"/>
    <property type="evidence" value="ECO:0007669"/>
    <property type="project" value="InterPro"/>
</dbReference>
<dbReference type="InterPro" id="IPR004550">
    <property type="entry name" value="AsnASE_II"/>
</dbReference>
<evidence type="ECO:0000256" key="6">
    <source>
        <dbReference type="PIRSR" id="PIRSR001220-1"/>
    </source>
</evidence>
<comment type="catalytic activity">
    <reaction evidence="5">
        <text>L-asparagine + H2O = L-aspartate + NH4(+)</text>
        <dbReference type="Rhea" id="RHEA:21016"/>
        <dbReference type="ChEBI" id="CHEBI:15377"/>
        <dbReference type="ChEBI" id="CHEBI:28938"/>
        <dbReference type="ChEBI" id="CHEBI:29991"/>
        <dbReference type="ChEBI" id="CHEBI:58048"/>
        <dbReference type="EC" id="3.5.1.1"/>
    </reaction>
</comment>
<keyword evidence="4" id="KW-0378">Hydrolase</keyword>
<feature type="active site" evidence="9">
    <location>
        <position position="88"/>
    </location>
</feature>
<evidence type="ECO:0000313" key="12">
    <source>
        <dbReference type="EMBL" id="MCZ0701843.1"/>
    </source>
</evidence>
<dbReference type="EC" id="3.5.1.1" evidence="3"/>
<dbReference type="Gene3D" id="3.40.50.1170">
    <property type="entry name" value="L-asparaginase, N-terminal domain"/>
    <property type="match status" value="1"/>
</dbReference>
<dbReference type="InterPro" id="IPR037152">
    <property type="entry name" value="L-asparaginase_N_sf"/>
</dbReference>
<dbReference type="PIRSF" id="PIRSF500176">
    <property type="entry name" value="L_ASNase"/>
    <property type="match status" value="1"/>
</dbReference>
<dbReference type="InterPro" id="IPR006034">
    <property type="entry name" value="Asparaginase/glutaminase-like"/>
</dbReference>
<dbReference type="PANTHER" id="PTHR11707:SF28">
    <property type="entry name" value="60 KDA LYSOPHOSPHOLIPASE"/>
    <property type="match status" value="1"/>
</dbReference>
<dbReference type="PROSITE" id="PS00917">
    <property type="entry name" value="ASN_GLN_ASE_2"/>
    <property type="match status" value="1"/>
</dbReference>
<dbReference type="FunFam" id="3.40.50.1170:FF:000001">
    <property type="entry name" value="L-asparaginase 2"/>
    <property type="match status" value="1"/>
</dbReference>
<gene>
    <name evidence="12" type="ORF">OWO01_01285</name>
</gene>
<feature type="domain" description="L-asparaginase N-terminal" evidence="10">
    <location>
        <begin position="3"/>
        <end position="192"/>
    </location>
</feature>
<dbReference type="FunFam" id="3.40.50.40:FF:000003">
    <property type="entry name" value="L-asparaginase 2"/>
    <property type="match status" value="1"/>
</dbReference>
<dbReference type="GO" id="GO:0004067">
    <property type="term" value="F:asparaginase activity"/>
    <property type="evidence" value="ECO:0007669"/>
    <property type="project" value="UniProtKB-UniRule"/>
</dbReference>
<dbReference type="InterPro" id="IPR036152">
    <property type="entry name" value="Asp/glu_Ase-like_sf"/>
</dbReference>
<proteinExistence type="inferred from homology"/>
<evidence type="ECO:0000259" key="11">
    <source>
        <dbReference type="Pfam" id="PF17763"/>
    </source>
</evidence>
<reference evidence="12" key="1">
    <citation type="submission" date="2022-11" db="EMBL/GenBank/DDBJ databases">
        <title>WGS of Natronobacillus azotifigens 24KS-1, an anaerobic diazotrophic haloalkaliphile from soda-rich habitats.</title>
        <authorList>
            <person name="Sorokin D.Y."/>
            <person name="Merkel A.Y."/>
        </authorList>
    </citation>
    <scope>NUCLEOTIDE SEQUENCE</scope>
    <source>
        <strain evidence="12">24KS-1</strain>
    </source>
</reference>
<organism evidence="12 13">
    <name type="scientific">Natronobacillus azotifigens</name>
    <dbReference type="NCBI Taxonomy" id="472978"/>
    <lineage>
        <taxon>Bacteria</taxon>
        <taxon>Bacillati</taxon>
        <taxon>Bacillota</taxon>
        <taxon>Bacilli</taxon>
        <taxon>Bacillales</taxon>
        <taxon>Bacillaceae</taxon>
        <taxon>Natronobacillus</taxon>
    </lineage>
</organism>
<dbReference type="PANTHER" id="PTHR11707">
    <property type="entry name" value="L-ASPARAGINASE"/>
    <property type="match status" value="1"/>
</dbReference>
<evidence type="ECO:0000256" key="9">
    <source>
        <dbReference type="PROSITE-ProRule" id="PRU10100"/>
    </source>
</evidence>
<comment type="similarity">
    <text evidence="1">Belongs to the asparaginase 1 family.</text>
</comment>
<dbReference type="InterPro" id="IPR040919">
    <property type="entry name" value="Asparaginase_C"/>
</dbReference>
<dbReference type="EMBL" id="JAPRAT010000002">
    <property type="protein sequence ID" value="MCZ0701843.1"/>
    <property type="molecule type" value="Genomic_DNA"/>
</dbReference>
<evidence type="ECO:0000313" key="13">
    <source>
        <dbReference type="Proteomes" id="UP001084197"/>
    </source>
</evidence>
<dbReference type="SUPFAM" id="SSF53774">
    <property type="entry name" value="Glutaminase/Asparaginase"/>
    <property type="match status" value="1"/>
</dbReference>
<evidence type="ECO:0000256" key="5">
    <source>
        <dbReference type="ARBA" id="ARBA00049366"/>
    </source>
</evidence>
<evidence type="ECO:0000259" key="10">
    <source>
        <dbReference type="Pfam" id="PF00710"/>
    </source>
</evidence>
<feature type="active site" description="O-isoaspartyl threonine intermediate" evidence="6">
    <location>
        <position position="12"/>
    </location>
</feature>
<evidence type="ECO:0000256" key="1">
    <source>
        <dbReference type="ARBA" id="ARBA00010518"/>
    </source>
</evidence>
<dbReference type="PRINTS" id="PR00139">
    <property type="entry name" value="ASNGLNASE"/>
</dbReference>
<dbReference type="InterPro" id="IPR027473">
    <property type="entry name" value="L-asparaginase_C"/>
</dbReference>
<evidence type="ECO:0000256" key="3">
    <source>
        <dbReference type="ARBA" id="ARBA00012920"/>
    </source>
</evidence>
<comment type="subunit">
    <text evidence="2">Homotetramer.</text>
</comment>
<dbReference type="InterPro" id="IPR027475">
    <property type="entry name" value="Asparaginase/glutaminase_AS2"/>
</dbReference>
<feature type="active site" evidence="8">
    <location>
        <position position="12"/>
    </location>
</feature>
<feature type="binding site" evidence="7">
    <location>
        <begin position="88"/>
        <end position="89"/>
    </location>
    <ligand>
        <name>substrate</name>
    </ligand>
</feature>
<dbReference type="PROSITE" id="PS00144">
    <property type="entry name" value="ASN_GLN_ASE_1"/>
    <property type="match status" value="1"/>
</dbReference>
<keyword evidence="13" id="KW-1185">Reference proteome</keyword>
<dbReference type="Proteomes" id="UP001084197">
    <property type="component" value="Unassembled WGS sequence"/>
</dbReference>
<accession>A0A9J6R952</accession>
<evidence type="ECO:0000256" key="2">
    <source>
        <dbReference type="ARBA" id="ARBA00011881"/>
    </source>
</evidence>
<dbReference type="Pfam" id="PF17763">
    <property type="entry name" value="Asparaginase_C"/>
    <property type="match status" value="1"/>
</dbReference>